<feature type="chain" id="PRO_5007562334" description="Pherophorin domain-containing protein" evidence="1">
    <location>
        <begin position="34"/>
        <end position="383"/>
    </location>
</feature>
<dbReference type="EMBL" id="LSYV01000003">
    <property type="protein sequence ID" value="KXZ56065.1"/>
    <property type="molecule type" value="Genomic_DNA"/>
</dbReference>
<dbReference type="OrthoDB" id="552437at2759"/>
<proteinExistence type="predicted"/>
<sequence>MSAGVSMPSRPSPLLLAPLLAALLLVSAPSSAAFSPRLLQQGSCDLTCLRLESCITAACSPVDAGSKLVTVNATGCKGDYVSWLCCASPSCTPRTCNSNVAGGQFSGTTCNEAYNAAYVVPIDFMLMPIQVHDGRLVGNRSCASGTNGWGPGQCCAGGSGNCGTTSNVCDLTLDLSRFGPSDTAWAHPVALDATTTPYTGTSVPGYLPGQSTSSVSFNWQSLATIPGNSKWGGFFTVPSPPVSGGSPVTYTTALPATAPGTTVFACAGCADNDRNRGYDFGAVSLSVTTYNSSYAVASCSVAIGSGTAGRLFTTSVIHLYASYVLPDTNSPGQWRPQPDVSPSSLPLNSPASFTASVPVQGGARPAADATVYLACHLDTTGCF</sequence>
<dbReference type="Proteomes" id="UP000075714">
    <property type="component" value="Unassembled WGS sequence"/>
</dbReference>
<evidence type="ECO:0000313" key="2">
    <source>
        <dbReference type="EMBL" id="KXZ56065.1"/>
    </source>
</evidence>
<gene>
    <name evidence="2" type="ORF">GPECTOR_2g947</name>
</gene>
<feature type="signal peptide" evidence="1">
    <location>
        <begin position="1"/>
        <end position="33"/>
    </location>
</feature>
<reference evidence="3" key="1">
    <citation type="journal article" date="2016" name="Nat. Commun.">
        <title>The Gonium pectorale genome demonstrates co-option of cell cycle regulation during the evolution of multicellularity.</title>
        <authorList>
            <person name="Hanschen E.R."/>
            <person name="Marriage T.N."/>
            <person name="Ferris P.J."/>
            <person name="Hamaji T."/>
            <person name="Toyoda A."/>
            <person name="Fujiyama A."/>
            <person name="Neme R."/>
            <person name="Noguchi H."/>
            <person name="Minakuchi Y."/>
            <person name="Suzuki M."/>
            <person name="Kawai-Toyooka H."/>
            <person name="Smith D.R."/>
            <person name="Sparks H."/>
            <person name="Anderson J."/>
            <person name="Bakaric R."/>
            <person name="Luria V."/>
            <person name="Karger A."/>
            <person name="Kirschner M.W."/>
            <person name="Durand P.M."/>
            <person name="Michod R.E."/>
            <person name="Nozaki H."/>
            <person name="Olson B.J."/>
        </authorList>
    </citation>
    <scope>NUCLEOTIDE SEQUENCE [LARGE SCALE GENOMIC DNA]</scope>
    <source>
        <strain evidence="3">NIES-2863</strain>
    </source>
</reference>
<accession>A0A150H1Y2</accession>
<name>A0A150H1Y2_GONPE</name>
<keyword evidence="3" id="KW-1185">Reference proteome</keyword>
<protein>
    <recommendedName>
        <fullName evidence="4">Pherophorin domain-containing protein</fullName>
    </recommendedName>
</protein>
<evidence type="ECO:0008006" key="4">
    <source>
        <dbReference type="Google" id="ProtNLM"/>
    </source>
</evidence>
<organism evidence="2 3">
    <name type="scientific">Gonium pectorale</name>
    <name type="common">Green alga</name>
    <dbReference type="NCBI Taxonomy" id="33097"/>
    <lineage>
        <taxon>Eukaryota</taxon>
        <taxon>Viridiplantae</taxon>
        <taxon>Chlorophyta</taxon>
        <taxon>core chlorophytes</taxon>
        <taxon>Chlorophyceae</taxon>
        <taxon>CS clade</taxon>
        <taxon>Chlamydomonadales</taxon>
        <taxon>Volvocaceae</taxon>
        <taxon>Gonium</taxon>
    </lineage>
</organism>
<comment type="caution">
    <text evidence="2">The sequence shown here is derived from an EMBL/GenBank/DDBJ whole genome shotgun (WGS) entry which is preliminary data.</text>
</comment>
<keyword evidence="1" id="KW-0732">Signal</keyword>
<dbReference type="AlphaFoldDB" id="A0A150H1Y2"/>
<evidence type="ECO:0000313" key="3">
    <source>
        <dbReference type="Proteomes" id="UP000075714"/>
    </source>
</evidence>
<evidence type="ECO:0000256" key="1">
    <source>
        <dbReference type="SAM" id="SignalP"/>
    </source>
</evidence>